<reference evidence="2" key="1">
    <citation type="journal article" date="2018" name="PLoS ONE">
        <title>Chinook salmon (Oncorhynchus tshawytscha) genome and transcriptome.</title>
        <authorList>
            <person name="Christensen K.A."/>
            <person name="Leong J.S."/>
            <person name="Sakhrani D."/>
            <person name="Biagi C.A."/>
            <person name="Minkley D.R."/>
            <person name="Withler R.E."/>
            <person name="Rondeau E.B."/>
            <person name="Koop B.F."/>
            <person name="Devlin R.H."/>
        </authorList>
    </citation>
    <scope>NUCLEOTIDE SEQUENCE [LARGE SCALE GENOMIC DNA]</scope>
</reference>
<sequence length="354" mass="38607">MCSLTIYPLLYCTPIGWDTSPAVLYSHWLGHIPCCTVLPLAGTHPLLYCTPIGWDWRRTHPLLYCTPIGWDTSPAVLYSHWLGHIPCCTVLPLAGTGGGHIPCCTVLPLAGTHPLLYCTPIGWDTSPAVLYSHWLDTSPAVLYSHWLGHIPCCTVLPLTWTGGGHIPCCTVLPLAGTGGGHIPCCTVLPLAETSSSVQVYRYNTERVAIHHLFLHHASLTTVFPMFNGFHTLTSNPPSHPPISYFLCQVLVPKRSDFKGKMIEVEIFEAGKHFLKGRPLDGSVVFTPSIAEPLQQGEVSGLSQLSLQQNGSVPSSGVLTVSWSPWSLDREGLKLLSIGLAVVAILVVFMWEKLH</sequence>
<evidence type="ECO:0000313" key="1">
    <source>
        <dbReference type="Ensembl" id="ENSOTSP00005109780.1"/>
    </source>
</evidence>
<reference evidence="1" key="3">
    <citation type="submission" date="2025-09" db="UniProtKB">
        <authorList>
            <consortium name="Ensembl"/>
        </authorList>
    </citation>
    <scope>IDENTIFICATION</scope>
</reference>
<evidence type="ECO:0000313" key="2">
    <source>
        <dbReference type="Proteomes" id="UP000694402"/>
    </source>
</evidence>
<name>A0AAZ3NZM0_ONCTS</name>
<dbReference type="AlphaFoldDB" id="A0AAZ3NZM0"/>
<keyword evidence="2" id="KW-1185">Reference proteome</keyword>
<accession>A0AAZ3NZM0</accession>
<organism evidence="1 2">
    <name type="scientific">Oncorhynchus tshawytscha</name>
    <name type="common">Chinook salmon</name>
    <name type="synonym">Salmo tshawytscha</name>
    <dbReference type="NCBI Taxonomy" id="74940"/>
    <lineage>
        <taxon>Eukaryota</taxon>
        <taxon>Metazoa</taxon>
        <taxon>Chordata</taxon>
        <taxon>Craniata</taxon>
        <taxon>Vertebrata</taxon>
        <taxon>Euteleostomi</taxon>
        <taxon>Actinopterygii</taxon>
        <taxon>Neopterygii</taxon>
        <taxon>Teleostei</taxon>
        <taxon>Protacanthopterygii</taxon>
        <taxon>Salmoniformes</taxon>
        <taxon>Salmonidae</taxon>
        <taxon>Salmoninae</taxon>
        <taxon>Oncorhynchus</taxon>
    </lineage>
</organism>
<proteinExistence type="predicted"/>
<reference evidence="1" key="2">
    <citation type="submission" date="2025-08" db="UniProtKB">
        <authorList>
            <consortium name="Ensembl"/>
        </authorList>
    </citation>
    <scope>IDENTIFICATION</scope>
</reference>
<dbReference type="Proteomes" id="UP000694402">
    <property type="component" value="Unassembled WGS sequence"/>
</dbReference>
<dbReference type="Ensembl" id="ENSOTST00005134252.1">
    <property type="protein sequence ID" value="ENSOTSP00005109780.1"/>
    <property type="gene ID" value="ENSOTSG00005072460.1"/>
</dbReference>
<protein>
    <submittedName>
        <fullName evidence="1">Uncharacterized protein</fullName>
    </submittedName>
</protein>